<organism evidence="3">
    <name type="scientific">Schistocephalus solidus</name>
    <name type="common">Tapeworm</name>
    <dbReference type="NCBI Taxonomy" id="70667"/>
    <lineage>
        <taxon>Eukaryota</taxon>
        <taxon>Metazoa</taxon>
        <taxon>Spiralia</taxon>
        <taxon>Lophotrochozoa</taxon>
        <taxon>Platyhelminthes</taxon>
        <taxon>Cestoda</taxon>
        <taxon>Eucestoda</taxon>
        <taxon>Diphyllobothriidea</taxon>
        <taxon>Diphyllobothriidae</taxon>
        <taxon>Schistocephalus</taxon>
    </lineage>
</organism>
<reference evidence="3" key="1">
    <citation type="submission" date="2016-06" db="UniProtKB">
        <authorList>
            <consortium name="WormBaseParasite"/>
        </authorList>
    </citation>
    <scope>IDENTIFICATION</scope>
</reference>
<accession>A0A183SQZ8</accession>
<dbReference type="EMBL" id="UYSU01033789">
    <property type="protein sequence ID" value="VDL93031.1"/>
    <property type="molecule type" value="Genomic_DNA"/>
</dbReference>
<evidence type="ECO:0000313" key="3">
    <source>
        <dbReference type="WBParaSite" id="SSLN_0000685801-mRNA-1"/>
    </source>
</evidence>
<dbReference type="WBParaSite" id="SSLN_0000685801-mRNA-1">
    <property type="protein sequence ID" value="SSLN_0000685801-mRNA-1"/>
    <property type="gene ID" value="SSLN_0000685801"/>
</dbReference>
<protein>
    <submittedName>
        <fullName evidence="3">Reverse transcriptase domain-containing protein</fullName>
    </submittedName>
</protein>
<gene>
    <name evidence="1" type="ORF">SSLN_LOCUS6646</name>
</gene>
<dbReference type="Proteomes" id="UP000275846">
    <property type="component" value="Unassembled WGS sequence"/>
</dbReference>
<name>A0A183SQZ8_SCHSO</name>
<evidence type="ECO:0000313" key="1">
    <source>
        <dbReference type="EMBL" id="VDL93031.1"/>
    </source>
</evidence>
<reference evidence="1 2" key="2">
    <citation type="submission" date="2018-11" db="EMBL/GenBank/DDBJ databases">
        <authorList>
            <consortium name="Pathogen Informatics"/>
        </authorList>
    </citation>
    <scope>NUCLEOTIDE SEQUENCE [LARGE SCALE GENOMIC DNA]</scope>
    <source>
        <strain evidence="1 2">NST_G2</strain>
    </source>
</reference>
<keyword evidence="2" id="KW-1185">Reference proteome</keyword>
<proteinExistence type="predicted"/>
<evidence type="ECO:0000313" key="2">
    <source>
        <dbReference type="Proteomes" id="UP000275846"/>
    </source>
</evidence>
<sequence length="123" mass="13041">MVPNSNLCLLEVGFFPAVTPRTTIMTSGLDQVRVSGVMCASTPGCSGESSHAIAWKSAMQASTRVSTTTVHVLLFADDWTLNTGMEEDMQRSMDLFAAGGTDFGLTISTAKTVVMHQPPPSAE</sequence>
<dbReference type="AlphaFoldDB" id="A0A183SQZ8"/>
<dbReference type="OrthoDB" id="6783238at2759"/>